<sequence>MPLAQEPQEMLALLFCHGHLYHDHAHLNLVSLILELALFFSLWLERVLSEKDRDHNIRIAIIDPKGLEKSMMESIATASKSFCCIVFVSLVLNCFDDFRSDAKLLPREEDGEFLLSRDEEHLVVYNSKDETSRDMVVCGIPGSFTFGGTYVESLISPERIHGIGRQCEACERMKRTTNKPREGKHAIFKLWQCRSEASESSHYLKVLSPRLLTWKCDRYGARQRILQVMVETYEAGTCQSSTNKQRYRVEPSSSSSNIEASTSRLTMLK</sequence>
<evidence type="ECO:0000313" key="2">
    <source>
        <dbReference type="Proteomes" id="UP001060215"/>
    </source>
</evidence>
<comment type="caution">
    <text evidence="1">The sequence shown here is derived from an EMBL/GenBank/DDBJ whole genome shotgun (WGS) entry which is preliminary data.</text>
</comment>
<proteinExistence type="predicted"/>
<accession>A0ACC0FS60</accession>
<organism evidence="1 2">
    <name type="scientific">Camellia lanceoleosa</name>
    <dbReference type="NCBI Taxonomy" id="1840588"/>
    <lineage>
        <taxon>Eukaryota</taxon>
        <taxon>Viridiplantae</taxon>
        <taxon>Streptophyta</taxon>
        <taxon>Embryophyta</taxon>
        <taxon>Tracheophyta</taxon>
        <taxon>Spermatophyta</taxon>
        <taxon>Magnoliopsida</taxon>
        <taxon>eudicotyledons</taxon>
        <taxon>Gunneridae</taxon>
        <taxon>Pentapetalae</taxon>
        <taxon>asterids</taxon>
        <taxon>Ericales</taxon>
        <taxon>Theaceae</taxon>
        <taxon>Camellia</taxon>
    </lineage>
</organism>
<reference evidence="1 2" key="1">
    <citation type="journal article" date="2022" name="Plant J.">
        <title>Chromosome-level genome of Camellia lanceoleosa provides a valuable resource for understanding genome evolution and self-incompatibility.</title>
        <authorList>
            <person name="Gong W."/>
            <person name="Xiao S."/>
            <person name="Wang L."/>
            <person name="Liao Z."/>
            <person name="Chang Y."/>
            <person name="Mo W."/>
            <person name="Hu G."/>
            <person name="Li W."/>
            <person name="Zhao G."/>
            <person name="Zhu H."/>
            <person name="Hu X."/>
            <person name="Ji K."/>
            <person name="Xiang X."/>
            <person name="Song Q."/>
            <person name="Yuan D."/>
            <person name="Jin S."/>
            <person name="Zhang L."/>
        </authorList>
    </citation>
    <scope>NUCLEOTIDE SEQUENCE [LARGE SCALE GENOMIC DNA]</scope>
    <source>
        <strain evidence="1">SQ_2022a</strain>
    </source>
</reference>
<gene>
    <name evidence="1" type="ORF">LOK49_LG12G02751</name>
</gene>
<dbReference type="EMBL" id="CM045770">
    <property type="protein sequence ID" value="KAI7991118.1"/>
    <property type="molecule type" value="Genomic_DNA"/>
</dbReference>
<name>A0ACC0FS60_9ERIC</name>
<protein>
    <submittedName>
        <fullName evidence="1">Uncharacterized protein</fullName>
    </submittedName>
</protein>
<dbReference type="Proteomes" id="UP001060215">
    <property type="component" value="Chromosome 13"/>
</dbReference>
<evidence type="ECO:0000313" key="1">
    <source>
        <dbReference type="EMBL" id="KAI7991118.1"/>
    </source>
</evidence>
<keyword evidence="2" id="KW-1185">Reference proteome</keyword>